<organism evidence="2 3">
    <name type="scientific">Rhodofomes roseus</name>
    <dbReference type="NCBI Taxonomy" id="34475"/>
    <lineage>
        <taxon>Eukaryota</taxon>
        <taxon>Fungi</taxon>
        <taxon>Dikarya</taxon>
        <taxon>Basidiomycota</taxon>
        <taxon>Agaricomycotina</taxon>
        <taxon>Agaricomycetes</taxon>
        <taxon>Polyporales</taxon>
        <taxon>Rhodofomes</taxon>
    </lineage>
</organism>
<evidence type="ECO:0000313" key="2">
    <source>
        <dbReference type="EMBL" id="TFY58301.1"/>
    </source>
</evidence>
<dbReference type="Proteomes" id="UP000298390">
    <property type="component" value="Unassembled WGS sequence"/>
</dbReference>
<feature type="non-terminal residue" evidence="2">
    <location>
        <position position="1"/>
    </location>
</feature>
<name>A0A4Y9YA15_9APHY</name>
<accession>A0A4Y9YA15</accession>
<evidence type="ECO:0000256" key="1">
    <source>
        <dbReference type="SAM" id="MobiDB-lite"/>
    </source>
</evidence>
<comment type="caution">
    <text evidence="2">The sequence shown here is derived from an EMBL/GenBank/DDBJ whole genome shotgun (WGS) entry which is preliminary data.</text>
</comment>
<sequence length="186" mass="18048">PMPVADRDDHHGEDPALVGVGVGVGVDVKRASSTDSSDPGPTATTAPVPTSTDASSTDASAPDPTSSPGAGSVNAGEDAELEAEVAALLSSLVVFTGNVVNDFAGPNGFLANVTNLIVALTEDSSTGSSGSSGDGANVGVRAGAGVHANVDSVASSGPPPTALIIHLHVLAAMLSVVVAHLHALES</sequence>
<dbReference type="AlphaFoldDB" id="A0A4Y9YA15"/>
<protein>
    <submittedName>
        <fullName evidence="2">Uncharacterized protein</fullName>
    </submittedName>
</protein>
<proteinExistence type="predicted"/>
<gene>
    <name evidence="2" type="ORF">EVJ58_g6495</name>
</gene>
<feature type="compositionally biased region" description="Low complexity" evidence="1">
    <location>
        <begin position="38"/>
        <end position="72"/>
    </location>
</feature>
<dbReference type="EMBL" id="SEKV01000369">
    <property type="protein sequence ID" value="TFY58301.1"/>
    <property type="molecule type" value="Genomic_DNA"/>
</dbReference>
<reference evidence="2 3" key="1">
    <citation type="submission" date="2019-01" db="EMBL/GenBank/DDBJ databases">
        <title>Genome sequencing of the rare red list fungi Fomitopsis rosea.</title>
        <authorList>
            <person name="Buettner E."/>
            <person name="Kellner H."/>
        </authorList>
    </citation>
    <scope>NUCLEOTIDE SEQUENCE [LARGE SCALE GENOMIC DNA]</scope>
    <source>
        <strain evidence="2 3">DSM 105464</strain>
    </source>
</reference>
<feature type="region of interest" description="Disordered" evidence="1">
    <location>
        <begin position="1"/>
        <end position="76"/>
    </location>
</feature>
<feature type="compositionally biased region" description="Basic and acidic residues" evidence="1">
    <location>
        <begin position="1"/>
        <end position="14"/>
    </location>
</feature>
<evidence type="ECO:0000313" key="3">
    <source>
        <dbReference type="Proteomes" id="UP000298390"/>
    </source>
</evidence>